<organism evidence="2 3">
    <name type="scientific">Vespula maculifrons</name>
    <name type="common">Eastern yellow jacket</name>
    <name type="synonym">Wasp</name>
    <dbReference type="NCBI Taxonomy" id="7453"/>
    <lineage>
        <taxon>Eukaryota</taxon>
        <taxon>Metazoa</taxon>
        <taxon>Ecdysozoa</taxon>
        <taxon>Arthropoda</taxon>
        <taxon>Hexapoda</taxon>
        <taxon>Insecta</taxon>
        <taxon>Pterygota</taxon>
        <taxon>Neoptera</taxon>
        <taxon>Endopterygota</taxon>
        <taxon>Hymenoptera</taxon>
        <taxon>Apocrita</taxon>
        <taxon>Aculeata</taxon>
        <taxon>Vespoidea</taxon>
        <taxon>Vespidae</taxon>
        <taxon>Vespinae</taxon>
        <taxon>Vespula</taxon>
    </lineage>
</organism>
<evidence type="ECO:0000256" key="1">
    <source>
        <dbReference type="SAM" id="SignalP"/>
    </source>
</evidence>
<dbReference type="Proteomes" id="UP001607303">
    <property type="component" value="Unassembled WGS sequence"/>
</dbReference>
<feature type="signal peptide" evidence="1">
    <location>
        <begin position="1"/>
        <end position="16"/>
    </location>
</feature>
<protein>
    <submittedName>
        <fullName evidence="2">Uncharacterized protein</fullName>
    </submittedName>
</protein>
<keyword evidence="3" id="KW-1185">Reference proteome</keyword>
<proteinExistence type="predicted"/>
<keyword evidence="1" id="KW-0732">Signal</keyword>
<gene>
    <name evidence="2" type="ORF">V1477_016527</name>
</gene>
<accession>A0ABD2B9G2</accession>
<sequence length="59" mass="6728">MKSARNLVTLLQKLLGLQLSCISTLHLKLEKEDRIICAMSFHGSLKYYLTHVDVDLLNV</sequence>
<reference evidence="2 3" key="1">
    <citation type="journal article" date="2024" name="Ann. Entomol. Soc. Am.">
        <title>Genomic analyses of the southern and eastern yellowjacket wasps (Hymenoptera: Vespidae) reveal evolutionary signatures of social life.</title>
        <authorList>
            <person name="Catto M.A."/>
            <person name="Caine P.B."/>
            <person name="Orr S.E."/>
            <person name="Hunt B.G."/>
            <person name="Goodisman M.A.D."/>
        </authorList>
    </citation>
    <scope>NUCLEOTIDE SEQUENCE [LARGE SCALE GENOMIC DNA]</scope>
    <source>
        <strain evidence="2">232</strain>
        <tissue evidence="2">Head and thorax</tissue>
    </source>
</reference>
<evidence type="ECO:0000313" key="3">
    <source>
        <dbReference type="Proteomes" id="UP001607303"/>
    </source>
</evidence>
<comment type="caution">
    <text evidence="2">The sequence shown here is derived from an EMBL/GenBank/DDBJ whole genome shotgun (WGS) entry which is preliminary data.</text>
</comment>
<evidence type="ECO:0000313" key="2">
    <source>
        <dbReference type="EMBL" id="KAL2729347.1"/>
    </source>
</evidence>
<dbReference type="AlphaFoldDB" id="A0ABD2B9G2"/>
<dbReference type="EMBL" id="JAYRBN010000097">
    <property type="protein sequence ID" value="KAL2729347.1"/>
    <property type="molecule type" value="Genomic_DNA"/>
</dbReference>
<name>A0ABD2B9G2_VESMC</name>
<feature type="chain" id="PRO_5044785310" evidence="1">
    <location>
        <begin position="17"/>
        <end position="59"/>
    </location>
</feature>